<keyword evidence="3" id="KW-1185">Reference proteome</keyword>
<feature type="domain" description="N-acetyltransferase" evidence="1">
    <location>
        <begin position="3"/>
        <end position="208"/>
    </location>
</feature>
<gene>
    <name evidence="2" type="ORF">HYFRA_00010490</name>
</gene>
<dbReference type="PROSITE" id="PS51186">
    <property type="entry name" value="GNAT"/>
    <property type="match status" value="1"/>
</dbReference>
<dbReference type="PANTHER" id="PTHR42791:SF14">
    <property type="entry name" value="N-ACETYLTRANSFERASE DOMAIN-CONTAINING PROTEIN"/>
    <property type="match status" value="1"/>
</dbReference>
<dbReference type="EMBL" id="CAJVRL010000080">
    <property type="protein sequence ID" value="CAG8957623.1"/>
    <property type="molecule type" value="Genomic_DNA"/>
</dbReference>
<dbReference type="AlphaFoldDB" id="A0A9N9PWC6"/>
<dbReference type="Gene3D" id="3.40.630.30">
    <property type="match status" value="1"/>
</dbReference>
<accession>A0A9N9PWC6</accession>
<evidence type="ECO:0000259" key="1">
    <source>
        <dbReference type="PROSITE" id="PS51186"/>
    </source>
</evidence>
<evidence type="ECO:0000313" key="3">
    <source>
        <dbReference type="Proteomes" id="UP000696280"/>
    </source>
</evidence>
<sequence length="210" mass="23641">MPLVVRPVEHADVTDCIGIRTATLGSLVIGRPPPYPGYVEEQEASLHKDLDQSPHVHHLKVVDSENGGEVFAYAKWEVYEHGRPDLAKLREPMKQSDKEVDQFGLLRGAAHEYFCHRNGEAGKRPHLLLALLVTSSKHRQRGAGSLLVKWGIEMSEKSGLPCYLQASEQGRRLYSHYGFRDIDTVEFNLSDFGLDGIEKMTEMARKPYTS</sequence>
<dbReference type="SUPFAM" id="SSF55729">
    <property type="entry name" value="Acyl-CoA N-acyltransferases (Nat)"/>
    <property type="match status" value="1"/>
</dbReference>
<evidence type="ECO:0000313" key="2">
    <source>
        <dbReference type="EMBL" id="CAG8957623.1"/>
    </source>
</evidence>
<dbReference type="PANTHER" id="PTHR42791">
    <property type="entry name" value="GNAT FAMILY ACETYLTRANSFERASE"/>
    <property type="match status" value="1"/>
</dbReference>
<comment type="caution">
    <text evidence="2">The sequence shown here is derived from an EMBL/GenBank/DDBJ whole genome shotgun (WGS) entry which is preliminary data.</text>
</comment>
<organism evidence="2 3">
    <name type="scientific">Hymenoscyphus fraxineus</name>
    <dbReference type="NCBI Taxonomy" id="746836"/>
    <lineage>
        <taxon>Eukaryota</taxon>
        <taxon>Fungi</taxon>
        <taxon>Dikarya</taxon>
        <taxon>Ascomycota</taxon>
        <taxon>Pezizomycotina</taxon>
        <taxon>Leotiomycetes</taxon>
        <taxon>Helotiales</taxon>
        <taxon>Helotiaceae</taxon>
        <taxon>Hymenoscyphus</taxon>
    </lineage>
</organism>
<name>A0A9N9PWC6_9HELO</name>
<reference evidence="2" key="1">
    <citation type="submission" date="2021-07" db="EMBL/GenBank/DDBJ databases">
        <authorList>
            <person name="Durling M."/>
        </authorList>
    </citation>
    <scope>NUCLEOTIDE SEQUENCE</scope>
</reference>
<dbReference type="GO" id="GO:0016747">
    <property type="term" value="F:acyltransferase activity, transferring groups other than amino-acyl groups"/>
    <property type="evidence" value="ECO:0007669"/>
    <property type="project" value="InterPro"/>
</dbReference>
<dbReference type="OrthoDB" id="2115692at2759"/>
<dbReference type="InterPro" id="IPR052523">
    <property type="entry name" value="Trichothecene_AcTrans"/>
</dbReference>
<dbReference type="InterPro" id="IPR016181">
    <property type="entry name" value="Acyl_CoA_acyltransferase"/>
</dbReference>
<dbReference type="InterPro" id="IPR000182">
    <property type="entry name" value="GNAT_dom"/>
</dbReference>
<protein>
    <recommendedName>
        <fullName evidence="1">N-acetyltransferase domain-containing protein</fullName>
    </recommendedName>
</protein>
<dbReference type="Proteomes" id="UP000696280">
    <property type="component" value="Unassembled WGS sequence"/>
</dbReference>
<proteinExistence type="predicted"/>